<feature type="domain" description="GGDEF" evidence="2">
    <location>
        <begin position="54"/>
        <end position="178"/>
    </location>
</feature>
<dbReference type="EMBL" id="FMYW01000016">
    <property type="protein sequence ID" value="SDC70778.1"/>
    <property type="molecule type" value="Genomic_DNA"/>
</dbReference>
<dbReference type="Pfam" id="PF00563">
    <property type="entry name" value="EAL"/>
    <property type="match status" value="1"/>
</dbReference>
<dbReference type="SMART" id="SM00267">
    <property type="entry name" value="GGDEF"/>
    <property type="match status" value="1"/>
</dbReference>
<keyword evidence="4" id="KW-1185">Reference proteome</keyword>
<dbReference type="InterPro" id="IPR035919">
    <property type="entry name" value="EAL_sf"/>
</dbReference>
<dbReference type="SMART" id="SM00052">
    <property type="entry name" value="EAL"/>
    <property type="match status" value="1"/>
</dbReference>
<evidence type="ECO:0000259" key="1">
    <source>
        <dbReference type="PROSITE" id="PS50883"/>
    </source>
</evidence>
<dbReference type="AlphaFoldDB" id="A0A1G6NST8"/>
<dbReference type="Proteomes" id="UP000198943">
    <property type="component" value="Unassembled WGS sequence"/>
</dbReference>
<dbReference type="PANTHER" id="PTHR33121">
    <property type="entry name" value="CYCLIC DI-GMP PHOSPHODIESTERASE PDEF"/>
    <property type="match status" value="1"/>
</dbReference>
<dbReference type="CDD" id="cd01948">
    <property type="entry name" value="EAL"/>
    <property type="match status" value="1"/>
</dbReference>
<dbReference type="Pfam" id="PF00990">
    <property type="entry name" value="GGDEF"/>
    <property type="match status" value="1"/>
</dbReference>
<dbReference type="Gene3D" id="3.30.70.270">
    <property type="match status" value="1"/>
</dbReference>
<name>A0A1G6NST8_9FIRM</name>
<proteinExistence type="predicted"/>
<feature type="domain" description="EAL" evidence="1">
    <location>
        <begin position="187"/>
        <end position="441"/>
    </location>
</feature>
<dbReference type="OrthoDB" id="9805474at2"/>
<sequence length="871" mass="99926">MKKHQAGRIPANNMESFSDSSALYRYDRLTGLPSMSYFFELARAAKLRLLEQGKDPVLLFLNLNGMKYYNSQFGFTEGDKLLTGFANILVNYFGSKQCSRFAQDHFAAFTDEENLEERLKKLIAECGELNNRNSLPVRIGIYLHRMEPVEPSSACDRAKYACDQNRDQYASGYYYFDKTMLEQANTRQYITSNLDRALKEKWIKVYYQPIIRAANGRVCDEEALARWVDPVKGLLSPADFIPILESTKLITRLDLYVLDQVLEKMKTMQRANLYLVPHSLNLSRADFDSCDIVEEIRQRVDAAGIPREKLTIEITESIIGANFDFMKEQIARFRDLGFKVWMDDFGSGYSSLDVLQSLRFDLIKLDMRFLQNFDKGDASKIILTELIRMAIGLGIDTITEGVETKEQAEFLKEVGCTKLQGFYYCRPISAEAILERYEKGTQIGFENPDEDEYYATIGRVNLYDQAVIAREASSDGIRHYFDTLPMAIIEFDGEYSRAIRCNRSFRDFIDRYYGSAPVGAKVPFASLPDTSPYKNAVLQCREKGKRVFFNQEVAKDLTAYSFARHIATNPVTGISACVSVILGITDNSDRGVTYTHVAQALSADYINLYYVDLDTEQFTEYTSEHRKDLLDEERRGENFFAASRRDALDYIYKEDRDYFINTFTRENVVRAIDELGAFTLSYRLLIKGEPTYVSMKAVRMGPGDNHIIIGVNNVDAQMRQKEALERMQAEQVIYSRISALAGDFLSIYTVDPETDHYVEYSSSRHYDTLGLAKEGDDFFGTARRLGEKFVYTDDLPIYRDFFTKENILKEIRKNGLFVMQYRLIVDGRPVYINARAALVEEKEGPKLIIGLNNVDTQVKIGKKRKAQNRVK</sequence>
<dbReference type="SUPFAM" id="SSF141868">
    <property type="entry name" value="EAL domain-like"/>
    <property type="match status" value="1"/>
</dbReference>
<reference evidence="4" key="1">
    <citation type="submission" date="2016-10" db="EMBL/GenBank/DDBJ databases">
        <authorList>
            <person name="Varghese N."/>
            <person name="Submissions S."/>
        </authorList>
    </citation>
    <scope>NUCLEOTIDE SEQUENCE [LARGE SCALE GENOMIC DNA]</scope>
    <source>
        <strain evidence="4">DSM 11005</strain>
    </source>
</reference>
<evidence type="ECO:0000259" key="2">
    <source>
        <dbReference type="PROSITE" id="PS50887"/>
    </source>
</evidence>
<evidence type="ECO:0000313" key="3">
    <source>
        <dbReference type="EMBL" id="SDC70778.1"/>
    </source>
</evidence>
<evidence type="ECO:0000313" key="4">
    <source>
        <dbReference type="Proteomes" id="UP000198943"/>
    </source>
</evidence>
<dbReference type="SUPFAM" id="SSF55073">
    <property type="entry name" value="Nucleotide cyclase"/>
    <property type="match status" value="1"/>
</dbReference>
<protein>
    <submittedName>
        <fullName evidence="3">EAL domain, c-di-GMP-specific phosphodiesterase class I (Or its enzymatically inactive variant)</fullName>
    </submittedName>
</protein>
<accession>A0A1G6NST8</accession>
<dbReference type="GO" id="GO:0071111">
    <property type="term" value="F:cyclic-guanylate-specific phosphodiesterase activity"/>
    <property type="evidence" value="ECO:0007669"/>
    <property type="project" value="InterPro"/>
</dbReference>
<dbReference type="PROSITE" id="PS50883">
    <property type="entry name" value="EAL"/>
    <property type="match status" value="1"/>
</dbReference>
<dbReference type="InterPro" id="IPR043128">
    <property type="entry name" value="Rev_trsase/Diguanyl_cyclase"/>
</dbReference>
<dbReference type="RefSeq" id="WP_093731014.1">
    <property type="nucleotide sequence ID" value="NZ_FMYW01000016.1"/>
</dbReference>
<dbReference type="InterPro" id="IPR050706">
    <property type="entry name" value="Cyclic-di-GMP_PDE-like"/>
</dbReference>
<organism evidence="3 4">
    <name type="scientific">Succiniclasticum ruminis</name>
    <dbReference type="NCBI Taxonomy" id="40841"/>
    <lineage>
        <taxon>Bacteria</taxon>
        <taxon>Bacillati</taxon>
        <taxon>Bacillota</taxon>
        <taxon>Negativicutes</taxon>
        <taxon>Acidaminococcales</taxon>
        <taxon>Acidaminococcaceae</taxon>
        <taxon>Succiniclasticum</taxon>
    </lineage>
</organism>
<dbReference type="InterPro" id="IPR001633">
    <property type="entry name" value="EAL_dom"/>
</dbReference>
<dbReference type="InterPro" id="IPR000160">
    <property type="entry name" value="GGDEF_dom"/>
</dbReference>
<dbReference type="InterPro" id="IPR029787">
    <property type="entry name" value="Nucleotide_cyclase"/>
</dbReference>
<dbReference type="PANTHER" id="PTHR33121:SF70">
    <property type="entry name" value="SIGNALING PROTEIN YKOW"/>
    <property type="match status" value="1"/>
</dbReference>
<gene>
    <name evidence="3" type="ORF">SAMN04487864_1163</name>
</gene>
<dbReference type="Gene3D" id="3.20.20.450">
    <property type="entry name" value="EAL domain"/>
    <property type="match status" value="1"/>
</dbReference>
<dbReference type="PROSITE" id="PS50887">
    <property type="entry name" value="GGDEF"/>
    <property type="match status" value="1"/>
</dbReference>